<evidence type="ECO:0000259" key="2">
    <source>
        <dbReference type="SMART" id="SM00444"/>
    </source>
</evidence>
<dbReference type="PANTHER" id="PTHR13138">
    <property type="entry name" value="PROTEIN LIN1"/>
    <property type="match status" value="1"/>
</dbReference>
<dbReference type="GeneID" id="13886262"/>
<dbReference type="KEGG" id="kaf:KAFR_0A08480"/>
<dbReference type="STRING" id="1071382.H2API2"/>
<evidence type="ECO:0000313" key="4">
    <source>
        <dbReference type="Proteomes" id="UP000005220"/>
    </source>
</evidence>
<organism evidence="3 4">
    <name type="scientific">Kazachstania africana (strain ATCC 22294 / BCRC 22015 / CBS 2517 / CECT 1963 / NBRC 1671 / NRRL Y-8276)</name>
    <name type="common">Yeast</name>
    <name type="synonym">Kluyveromyces africanus</name>
    <dbReference type="NCBI Taxonomy" id="1071382"/>
    <lineage>
        <taxon>Eukaryota</taxon>
        <taxon>Fungi</taxon>
        <taxon>Dikarya</taxon>
        <taxon>Ascomycota</taxon>
        <taxon>Saccharomycotina</taxon>
        <taxon>Saccharomycetes</taxon>
        <taxon>Saccharomycetales</taxon>
        <taxon>Saccharomycetaceae</taxon>
        <taxon>Kazachstania</taxon>
    </lineage>
</organism>
<dbReference type="FunCoup" id="H2API2">
    <property type="interactions" value="758"/>
</dbReference>
<dbReference type="eggNOG" id="KOG2950">
    <property type="taxonomic scope" value="Eukaryota"/>
</dbReference>
<protein>
    <recommendedName>
        <fullName evidence="2">GYF domain-containing protein</fullName>
    </recommendedName>
</protein>
<feature type="domain" description="GYF" evidence="2">
    <location>
        <begin position="289"/>
        <end position="346"/>
    </location>
</feature>
<dbReference type="Proteomes" id="UP000005220">
    <property type="component" value="Chromosome 1"/>
</dbReference>
<dbReference type="InterPro" id="IPR003169">
    <property type="entry name" value="GYF"/>
</dbReference>
<dbReference type="GO" id="GO:0005682">
    <property type="term" value="C:U5 snRNP"/>
    <property type="evidence" value="ECO:0007669"/>
    <property type="project" value="EnsemblFungi"/>
</dbReference>
<dbReference type="EMBL" id="HE650821">
    <property type="protein sequence ID" value="CCF56282.1"/>
    <property type="molecule type" value="Genomic_DNA"/>
</dbReference>
<dbReference type="Pfam" id="PF02213">
    <property type="entry name" value="GYF"/>
    <property type="match status" value="1"/>
</dbReference>
<gene>
    <name evidence="3" type="primary">KAFR0A08480</name>
    <name evidence="3" type="ORF">KAFR_0A08480</name>
</gene>
<accession>H2API2</accession>
<dbReference type="RefSeq" id="XP_003955417.1">
    <property type="nucleotide sequence ID" value="XM_003955368.1"/>
</dbReference>
<dbReference type="GO" id="GO:0000785">
    <property type="term" value="C:chromatin"/>
    <property type="evidence" value="ECO:0007669"/>
    <property type="project" value="EnsemblFungi"/>
</dbReference>
<sequence length="346" mass="41032">MEEYVYDPSNPLKLKRKFETDSADENIVESFPSKSKRSKLKDYNFLDDDSDNDGAEIYDSDYSGENDNVQEDDTSDISASSNKTNSKKRKTIRLMDMKQFKEENLENLQSDGDDLQPQDNVNKIVKFNVDEELENGIFDKDGNYIEVESKNDEEKWMDEVENIESVAAAKAKQYKFNRERQQRSQRKGRHYMIDEALYRLQFLVSTNGDTVLQTLGKLNKLRKSYEDATDNTDAVRYITNSIELLMDLTEILQRKGYDDVYSLNRKNIIDSIEEESLTDQFKIDFRKNKIWSFKWLNKTDKISEYYTCYEMNYWKKTFFKGNVIVKFKDEKDEMKNWLHISCLEFM</sequence>
<dbReference type="HOGENOM" id="CLU_065846_0_0_1"/>
<evidence type="ECO:0000313" key="3">
    <source>
        <dbReference type="EMBL" id="CCF56282.1"/>
    </source>
</evidence>
<name>H2API2_KAZAF</name>
<keyword evidence="4" id="KW-1185">Reference proteome</keyword>
<dbReference type="InParanoid" id="H2API2"/>
<feature type="compositionally biased region" description="Acidic residues" evidence="1">
    <location>
        <begin position="45"/>
        <end position="75"/>
    </location>
</feature>
<reference evidence="3 4" key="1">
    <citation type="journal article" date="2011" name="Proc. Natl. Acad. Sci. U.S.A.">
        <title>Evolutionary erosion of yeast sex chromosomes by mating-type switching accidents.</title>
        <authorList>
            <person name="Gordon J.L."/>
            <person name="Armisen D."/>
            <person name="Proux-Wera E."/>
            <person name="Oheigeartaigh S.S."/>
            <person name="Byrne K.P."/>
            <person name="Wolfe K.H."/>
        </authorList>
    </citation>
    <scope>NUCLEOTIDE SEQUENCE [LARGE SCALE GENOMIC DNA]</scope>
    <source>
        <strain evidence="4">ATCC 22294 / BCRC 22015 / CBS 2517 / CECT 1963 / NBRC 1671 / NRRL Y-8276</strain>
    </source>
</reference>
<dbReference type="PANTHER" id="PTHR13138:SF3">
    <property type="entry name" value="CD2 ANTIGEN CYTOPLASMIC TAIL-BINDING PROTEIN 2"/>
    <property type="match status" value="1"/>
</dbReference>
<dbReference type="OrthoDB" id="331341at2759"/>
<dbReference type="InterPro" id="IPR039905">
    <property type="entry name" value="CD2BP2/Lin1"/>
</dbReference>
<evidence type="ECO:0000256" key="1">
    <source>
        <dbReference type="SAM" id="MobiDB-lite"/>
    </source>
</evidence>
<dbReference type="AlphaFoldDB" id="H2API2"/>
<feature type="region of interest" description="Disordered" evidence="1">
    <location>
        <begin position="21"/>
        <end position="88"/>
    </location>
</feature>
<proteinExistence type="predicted"/>
<dbReference type="SMART" id="SM00444">
    <property type="entry name" value="GYF"/>
    <property type="match status" value="1"/>
</dbReference>